<gene>
    <name evidence="2" type="ORF">Alo02nite_69730</name>
    <name evidence="3" type="ORF">BJ964_006319</name>
</gene>
<feature type="signal peptide" evidence="1">
    <location>
        <begin position="1"/>
        <end position="20"/>
    </location>
</feature>
<accession>A0A7W7HKE9</accession>
<reference evidence="2 5" key="2">
    <citation type="submission" date="2021-01" db="EMBL/GenBank/DDBJ databases">
        <title>Whole genome shotgun sequence of Actinoplanes lobatus NBRC 12513.</title>
        <authorList>
            <person name="Komaki H."/>
            <person name="Tamura T."/>
        </authorList>
    </citation>
    <scope>NUCLEOTIDE SEQUENCE [LARGE SCALE GENOMIC DNA]</scope>
    <source>
        <strain evidence="2 5">NBRC 12513</strain>
    </source>
</reference>
<evidence type="ECO:0000313" key="4">
    <source>
        <dbReference type="Proteomes" id="UP000590511"/>
    </source>
</evidence>
<evidence type="ECO:0000313" key="2">
    <source>
        <dbReference type="EMBL" id="GIE44075.1"/>
    </source>
</evidence>
<keyword evidence="1" id="KW-0732">Signal</keyword>
<dbReference type="EMBL" id="BOMP01000118">
    <property type="protein sequence ID" value="GIE44075.1"/>
    <property type="molecule type" value="Genomic_DNA"/>
</dbReference>
<dbReference type="AlphaFoldDB" id="A0A7W7HKE9"/>
<comment type="caution">
    <text evidence="3">The sequence shown here is derived from an EMBL/GenBank/DDBJ whole genome shotgun (WGS) entry which is preliminary data.</text>
</comment>
<reference evidence="3 4" key="1">
    <citation type="submission" date="2020-08" db="EMBL/GenBank/DDBJ databases">
        <title>Sequencing the genomes of 1000 actinobacteria strains.</title>
        <authorList>
            <person name="Klenk H.-P."/>
        </authorList>
    </citation>
    <scope>NUCLEOTIDE SEQUENCE [LARGE SCALE GENOMIC DNA]</scope>
    <source>
        <strain evidence="3 4">DSM 43150</strain>
    </source>
</reference>
<dbReference type="Proteomes" id="UP000590511">
    <property type="component" value="Unassembled WGS sequence"/>
</dbReference>
<dbReference type="EMBL" id="JACHNC010000001">
    <property type="protein sequence ID" value="MBB4752158.1"/>
    <property type="molecule type" value="Genomic_DNA"/>
</dbReference>
<feature type="chain" id="PRO_5030846031" description="Secreted protein" evidence="1">
    <location>
        <begin position="21"/>
        <end position="127"/>
    </location>
</feature>
<evidence type="ECO:0000313" key="5">
    <source>
        <dbReference type="Proteomes" id="UP000631312"/>
    </source>
</evidence>
<protein>
    <recommendedName>
        <fullName evidence="6">Secreted protein</fullName>
    </recommendedName>
</protein>
<evidence type="ECO:0000313" key="3">
    <source>
        <dbReference type="EMBL" id="MBB4752158.1"/>
    </source>
</evidence>
<sequence length="127" mass="13664">MAMSAAAVVTSFAVASPALAYNESWKTDDGDPGGVVYWTADNDIVKICDIEADGWAVAAVVGHRLTNGTLAFDYQFYVGGNGNCADRKASEGATFNLPENQNVRIGVCLMKEDWAVVDYCDWNEVSN</sequence>
<dbReference type="Proteomes" id="UP000631312">
    <property type="component" value="Unassembled WGS sequence"/>
</dbReference>
<organism evidence="3 4">
    <name type="scientific">Actinoplanes lobatus</name>
    <dbReference type="NCBI Taxonomy" id="113568"/>
    <lineage>
        <taxon>Bacteria</taxon>
        <taxon>Bacillati</taxon>
        <taxon>Actinomycetota</taxon>
        <taxon>Actinomycetes</taxon>
        <taxon>Micromonosporales</taxon>
        <taxon>Micromonosporaceae</taxon>
        <taxon>Actinoplanes</taxon>
    </lineage>
</organism>
<keyword evidence="5" id="KW-1185">Reference proteome</keyword>
<evidence type="ECO:0008006" key="6">
    <source>
        <dbReference type="Google" id="ProtNLM"/>
    </source>
</evidence>
<name>A0A7W7HKE9_9ACTN</name>
<evidence type="ECO:0000256" key="1">
    <source>
        <dbReference type="SAM" id="SignalP"/>
    </source>
</evidence>
<proteinExistence type="predicted"/>
<dbReference type="RefSeq" id="WP_188124073.1">
    <property type="nucleotide sequence ID" value="NZ_BOMP01000118.1"/>
</dbReference>